<evidence type="ECO:0000313" key="12">
    <source>
        <dbReference type="Proteomes" id="UP001174934"/>
    </source>
</evidence>
<dbReference type="PANTHER" id="PTHR10336:SF82">
    <property type="entry name" value="PHOSPHOINOSITIDE PHOSPHOLIPASE C"/>
    <property type="match status" value="1"/>
</dbReference>
<sequence>MANEESLSAKATHQAGGGLSGEKRRVKTLNSVLISYLQTIYNARADKVKKSWLSDTREAFITHAQGESEADLAEELLQKTDWDFNGFLQYMTSPATNIAAPPQVQDFSWPLSNYFISSSHNTYLTGNQLSSDSSADAYKNVLLRGCRCIEVDVWDGDDSDSDTSDSSSSDDEERKPKVKRTTTTKAKDKIKKVKGKIPSSVTGRLDKISLGKKKKLMDKKMIGTASTTDETTTTATGGPIEKTDSVGSFSSLKKVASTKEPRVLHGYTLTKDILFRDVCEAVRDYAFVVSDLPVVVSLEVHCCAQQQEAMVSIMEEVWEGLLLPEPKEDTTTLPSPGELRGKILVKVKYAPPDNILSEVAGGSGNGGSATPPGPDGADSGEEPAVAAADAATTTKTTTTTPAKKKKHASKIIQTLSKFGIYTRGVSFKSLMQPEASMPTHVFSLSENDVIEVHEKSRKELFMHNKRYLMRAYPSGLRIRSSNLDPAVFWRKGIQIVALNWQNWDEGMMLNEGMFAGTGGYVLKPAGYRYEEERRVITDGSSSSLPSSSPLPLTTTTTTTTTAPSTNQSNAVQHYTMDLTIEVIAAQNLPLPPGDTNPASFHPYVKVEIHVEEAGERHGTDLPADGKEKGGEYKAKTKSLKGCDPDYKRQKLSFAGIPGVVPELSFVRFLVRDDELGRDTLAAWACVRVDRLRQGYRFVHLLDAGGVETSAVVLVKVGKGLRLG</sequence>
<dbReference type="InterPro" id="IPR056584">
    <property type="entry name" value="EF-hand_15"/>
</dbReference>
<dbReference type="PROSITE" id="PS50007">
    <property type="entry name" value="PIPLC_X_DOMAIN"/>
    <property type="match status" value="1"/>
</dbReference>
<dbReference type="Gene3D" id="3.20.20.190">
    <property type="entry name" value="Phosphatidylinositol (PI) phosphodiesterase"/>
    <property type="match status" value="2"/>
</dbReference>
<keyword evidence="12" id="KW-1185">Reference proteome</keyword>
<dbReference type="InterPro" id="IPR000909">
    <property type="entry name" value="PLipase_C_PInositol-sp_X_dom"/>
</dbReference>
<evidence type="ECO:0000256" key="2">
    <source>
        <dbReference type="ARBA" id="ARBA00022801"/>
    </source>
</evidence>
<evidence type="ECO:0000259" key="10">
    <source>
        <dbReference type="PROSITE" id="PS50008"/>
    </source>
</evidence>
<dbReference type="PROSITE" id="PS50008">
    <property type="entry name" value="PIPLC_Y_DOMAIN"/>
    <property type="match status" value="1"/>
</dbReference>
<dbReference type="PRINTS" id="PR00390">
    <property type="entry name" value="PHPHLIPASEC"/>
</dbReference>
<feature type="compositionally biased region" description="Acidic residues" evidence="8">
    <location>
        <begin position="157"/>
        <end position="171"/>
    </location>
</feature>
<dbReference type="FunFam" id="3.20.20.190:FF:000060">
    <property type="entry name" value="Phosphoinositide phospholipase C"/>
    <property type="match status" value="1"/>
</dbReference>
<dbReference type="InterPro" id="IPR000008">
    <property type="entry name" value="C2_dom"/>
</dbReference>
<evidence type="ECO:0000256" key="6">
    <source>
        <dbReference type="ARBA" id="ARBA00059664"/>
    </source>
</evidence>
<dbReference type="CDD" id="cd08598">
    <property type="entry name" value="PI-PLC1c_yeast"/>
    <property type="match status" value="1"/>
</dbReference>
<comment type="catalytic activity">
    <reaction evidence="1 7">
        <text>a 1,2-diacyl-sn-glycero-3-phospho-(1D-myo-inositol-4,5-bisphosphate) + H2O = 1D-myo-inositol 1,4,5-trisphosphate + a 1,2-diacyl-sn-glycerol + H(+)</text>
        <dbReference type="Rhea" id="RHEA:33179"/>
        <dbReference type="ChEBI" id="CHEBI:15377"/>
        <dbReference type="ChEBI" id="CHEBI:15378"/>
        <dbReference type="ChEBI" id="CHEBI:17815"/>
        <dbReference type="ChEBI" id="CHEBI:58456"/>
        <dbReference type="ChEBI" id="CHEBI:203600"/>
        <dbReference type="EC" id="3.1.4.11"/>
    </reaction>
</comment>
<dbReference type="CDD" id="cd00275">
    <property type="entry name" value="C2_PLC_like"/>
    <property type="match status" value="1"/>
</dbReference>
<dbReference type="EMBL" id="JAULSR010000004">
    <property type="protein sequence ID" value="KAK0621270.1"/>
    <property type="molecule type" value="Genomic_DNA"/>
</dbReference>
<dbReference type="GO" id="GO:0016042">
    <property type="term" value="P:lipid catabolic process"/>
    <property type="evidence" value="ECO:0007669"/>
    <property type="project" value="UniProtKB-KW"/>
</dbReference>
<name>A0AA39WTY2_9PEZI</name>
<evidence type="ECO:0000256" key="7">
    <source>
        <dbReference type="RuleBase" id="RU361133"/>
    </source>
</evidence>
<dbReference type="InterPro" id="IPR001192">
    <property type="entry name" value="PI-PLC_fam"/>
</dbReference>
<feature type="region of interest" description="Disordered" evidence="8">
    <location>
        <begin position="1"/>
        <end position="21"/>
    </location>
</feature>
<dbReference type="EC" id="3.1.4.11" evidence="7"/>
<dbReference type="Proteomes" id="UP001174934">
    <property type="component" value="Unassembled WGS sequence"/>
</dbReference>
<feature type="region of interest" description="Disordered" evidence="8">
    <location>
        <begin position="157"/>
        <end position="189"/>
    </location>
</feature>
<keyword evidence="3 7" id="KW-0442">Lipid degradation</keyword>
<feature type="compositionally biased region" description="Low complexity" evidence="8">
    <location>
        <begin position="384"/>
        <end position="401"/>
    </location>
</feature>
<dbReference type="SUPFAM" id="SSF49562">
    <property type="entry name" value="C2 domain (Calcium/lipid-binding domain, CaLB)"/>
    <property type="match status" value="1"/>
</dbReference>
<comment type="function">
    <text evidence="6">The production of the second messenger molecules diacylglycerol (DAG) and inositol 1,4,5-trisphosphate (IP3) is mediated by activated phosphatidylinositol-specific phospholipase C enzymes.</text>
</comment>
<protein>
    <recommendedName>
        <fullName evidence="7">Phosphoinositide phospholipase C</fullName>
        <ecNumber evidence="7">3.1.4.11</ecNumber>
    </recommendedName>
</protein>
<dbReference type="Gene3D" id="2.60.40.150">
    <property type="entry name" value="C2 domain"/>
    <property type="match status" value="1"/>
</dbReference>
<feature type="domain" description="PI-PLC Y-box" evidence="10">
    <location>
        <begin position="415"/>
        <end position="528"/>
    </location>
</feature>
<feature type="domain" description="C2" evidence="9">
    <location>
        <begin position="558"/>
        <end position="702"/>
    </location>
</feature>
<gene>
    <name evidence="11" type="ORF">B0T17DRAFT_655366</name>
</gene>
<evidence type="ECO:0000256" key="1">
    <source>
        <dbReference type="ARBA" id="ARBA00001195"/>
    </source>
</evidence>
<dbReference type="SMART" id="SM00149">
    <property type="entry name" value="PLCYc"/>
    <property type="match status" value="1"/>
</dbReference>
<evidence type="ECO:0000256" key="8">
    <source>
        <dbReference type="SAM" id="MobiDB-lite"/>
    </source>
</evidence>
<feature type="compositionally biased region" description="Polar residues" evidence="8">
    <location>
        <begin position="1"/>
        <end position="11"/>
    </location>
</feature>
<dbReference type="FunFam" id="3.20.20.190:FF:000039">
    <property type="entry name" value="Phosphoinositide phospholipase C"/>
    <property type="match status" value="1"/>
</dbReference>
<dbReference type="SMART" id="SM00148">
    <property type="entry name" value="PLCXc"/>
    <property type="match status" value="1"/>
</dbReference>
<dbReference type="InterPro" id="IPR001711">
    <property type="entry name" value="PLipase_C_Pinositol-sp_Y"/>
</dbReference>
<dbReference type="Pfam" id="PF00388">
    <property type="entry name" value="PI-PLC-X"/>
    <property type="match status" value="1"/>
</dbReference>
<feature type="compositionally biased region" description="Basic residues" evidence="8">
    <location>
        <begin position="176"/>
        <end position="189"/>
    </location>
</feature>
<evidence type="ECO:0000313" key="11">
    <source>
        <dbReference type="EMBL" id="KAK0621270.1"/>
    </source>
</evidence>
<proteinExistence type="predicted"/>
<dbReference type="Pfam" id="PF00387">
    <property type="entry name" value="PI-PLC-Y"/>
    <property type="match status" value="1"/>
</dbReference>
<comment type="caution">
    <text evidence="11">The sequence shown here is derived from an EMBL/GenBank/DDBJ whole genome shotgun (WGS) entry which is preliminary data.</text>
</comment>
<evidence type="ECO:0000256" key="4">
    <source>
        <dbReference type="ARBA" id="ARBA00023098"/>
    </source>
</evidence>
<evidence type="ECO:0000259" key="9">
    <source>
        <dbReference type="PROSITE" id="PS50004"/>
    </source>
</evidence>
<dbReference type="InterPro" id="IPR035892">
    <property type="entry name" value="C2_domain_sf"/>
</dbReference>
<feature type="region of interest" description="Disordered" evidence="8">
    <location>
        <begin position="536"/>
        <end position="568"/>
    </location>
</feature>
<dbReference type="AlphaFoldDB" id="A0AA39WTY2"/>
<dbReference type="GO" id="GO:0004435">
    <property type="term" value="F:phosphatidylinositol-4,5-bisphosphate phospholipase C activity"/>
    <property type="evidence" value="ECO:0007669"/>
    <property type="project" value="UniProtKB-EC"/>
</dbReference>
<dbReference type="Pfam" id="PF00168">
    <property type="entry name" value="C2"/>
    <property type="match status" value="1"/>
</dbReference>
<keyword evidence="5" id="KW-0807">Transducer</keyword>
<accession>A0AA39WTY2</accession>
<evidence type="ECO:0000256" key="3">
    <source>
        <dbReference type="ARBA" id="ARBA00022963"/>
    </source>
</evidence>
<feature type="region of interest" description="Disordered" evidence="8">
    <location>
        <begin position="356"/>
        <end position="404"/>
    </location>
</feature>
<dbReference type="GO" id="GO:0048015">
    <property type="term" value="P:phosphatidylinositol-mediated signaling"/>
    <property type="evidence" value="ECO:0007669"/>
    <property type="project" value="TreeGrafter"/>
</dbReference>
<dbReference type="Pfam" id="PF23617">
    <property type="entry name" value="EF-hand_15"/>
    <property type="match status" value="1"/>
</dbReference>
<dbReference type="SUPFAM" id="SSF51695">
    <property type="entry name" value="PLC-like phosphodiesterases"/>
    <property type="match status" value="1"/>
</dbReference>
<dbReference type="PROSITE" id="PS50004">
    <property type="entry name" value="C2"/>
    <property type="match status" value="1"/>
</dbReference>
<reference evidence="11" key="1">
    <citation type="submission" date="2023-06" db="EMBL/GenBank/DDBJ databases">
        <title>Genome-scale phylogeny and comparative genomics of the fungal order Sordariales.</title>
        <authorList>
            <consortium name="Lawrence Berkeley National Laboratory"/>
            <person name="Hensen N."/>
            <person name="Bonometti L."/>
            <person name="Westerberg I."/>
            <person name="Brannstrom I.O."/>
            <person name="Guillou S."/>
            <person name="Cros-Aarteil S."/>
            <person name="Calhoun S."/>
            <person name="Haridas S."/>
            <person name="Kuo A."/>
            <person name="Mondo S."/>
            <person name="Pangilinan J."/>
            <person name="Riley R."/>
            <person name="LaButti K."/>
            <person name="Andreopoulos B."/>
            <person name="Lipzen A."/>
            <person name="Chen C."/>
            <person name="Yanf M."/>
            <person name="Daum C."/>
            <person name="Ng V."/>
            <person name="Clum A."/>
            <person name="Steindorff A."/>
            <person name="Ohm R."/>
            <person name="Martin F."/>
            <person name="Silar P."/>
            <person name="Natvig D."/>
            <person name="Lalanne C."/>
            <person name="Gautier V."/>
            <person name="Ament-velasquez S.L."/>
            <person name="Kruys A."/>
            <person name="Hutchinson M.I."/>
            <person name="Powell A.J."/>
            <person name="Barry K."/>
            <person name="Miller A.N."/>
            <person name="Grigoriev I.V."/>
            <person name="Debuchy R."/>
            <person name="Gladieux P."/>
            <person name="Thoren M.H."/>
            <person name="Johannesson H."/>
        </authorList>
    </citation>
    <scope>NUCLEOTIDE SEQUENCE</scope>
    <source>
        <strain evidence="11">SMH3391-2</strain>
    </source>
</reference>
<keyword evidence="2 7" id="KW-0378">Hydrolase</keyword>
<evidence type="ECO:0000256" key="5">
    <source>
        <dbReference type="ARBA" id="ARBA00023224"/>
    </source>
</evidence>
<dbReference type="InterPro" id="IPR017946">
    <property type="entry name" value="PLC-like_Pdiesterase_TIM-brl"/>
</dbReference>
<feature type="compositionally biased region" description="Low complexity" evidence="8">
    <location>
        <begin position="540"/>
        <end position="565"/>
    </location>
</feature>
<keyword evidence="4 7" id="KW-0443">Lipid metabolism</keyword>
<organism evidence="11 12">
    <name type="scientific">Bombardia bombarda</name>
    <dbReference type="NCBI Taxonomy" id="252184"/>
    <lineage>
        <taxon>Eukaryota</taxon>
        <taxon>Fungi</taxon>
        <taxon>Dikarya</taxon>
        <taxon>Ascomycota</taxon>
        <taxon>Pezizomycotina</taxon>
        <taxon>Sordariomycetes</taxon>
        <taxon>Sordariomycetidae</taxon>
        <taxon>Sordariales</taxon>
        <taxon>Lasiosphaeriaceae</taxon>
        <taxon>Bombardia</taxon>
    </lineage>
</organism>
<dbReference type="PANTHER" id="PTHR10336">
    <property type="entry name" value="PHOSPHOINOSITIDE-SPECIFIC PHOSPHOLIPASE C FAMILY PROTEIN"/>
    <property type="match status" value="1"/>
</dbReference>
<dbReference type="SMART" id="SM00239">
    <property type="entry name" value="C2"/>
    <property type="match status" value="1"/>
</dbReference>
<dbReference type="GO" id="GO:0051209">
    <property type="term" value="P:release of sequestered calcium ion into cytosol"/>
    <property type="evidence" value="ECO:0007669"/>
    <property type="project" value="TreeGrafter"/>
</dbReference>